<feature type="domain" description="Band 3 cytoplasmic" evidence="12">
    <location>
        <begin position="1"/>
        <end position="283"/>
    </location>
</feature>
<feature type="transmembrane region" description="Helical" evidence="9">
    <location>
        <begin position="360"/>
        <end position="380"/>
    </location>
</feature>
<feature type="domain" description="Bicarbonate transporter-like transmembrane" evidence="11">
    <location>
        <begin position="328"/>
        <end position="879"/>
    </location>
</feature>
<dbReference type="WBParaSite" id="PSAMB.scaffold5358size11910.g26440.t1">
    <property type="protein sequence ID" value="PSAMB.scaffold5358size11910.g26440.t1"/>
    <property type="gene ID" value="PSAMB.scaffold5358size11910.g26440"/>
</dbReference>
<dbReference type="Proteomes" id="UP000887566">
    <property type="component" value="Unplaced"/>
</dbReference>
<feature type="transmembrane region" description="Helical" evidence="9">
    <location>
        <begin position="822"/>
        <end position="839"/>
    </location>
</feature>
<dbReference type="PANTHER" id="PTHR11453:SF36">
    <property type="entry name" value="ANION EXCHANGE PROTEIN"/>
    <property type="match status" value="1"/>
</dbReference>
<evidence type="ECO:0000313" key="13">
    <source>
        <dbReference type="Proteomes" id="UP000887566"/>
    </source>
</evidence>
<keyword evidence="7 9" id="KW-0406">Ion transport</keyword>
<feature type="region of interest" description="Disordered" evidence="10">
    <location>
        <begin position="113"/>
        <end position="173"/>
    </location>
</feature>
<evidence type="ECO:0000256" key="5">
    <source>
        <dbReference type="ARBA" id="ARBA00022692"/>
    </source>
</evidence>
<accession>A0A914WV03</accession>
<dbReference type="InterPro" id="IPR011531">
    <property type="entry name" value="HCO3_transpt-like_TM_dom"/>
</dbReference>
<feature type="compositionally biased region" description="Basic and acidic residues" evidence="10">
    <location>
        <begin position="117"/>
        <end position="130"/>
    </location>
</feature>
<feature type="transmembrane region" description="Helical" evidence="9">
    <location>
        <begin position="603"/>
        <end position="623"/>
    </location>
</feature>
<dbReference type="SUPFAM" id="SSF55804">
    <property type="entry name" value="Phoshotransferase/anion transport protein"/>
    <property type="match status" value="1"/>
</dbReference>
<keyword evidence="6 9" id="KW-1133">Transmembrane helix</keyword>
<organism evidence="13 14">
    <name type="scientific">Plectus sambesii</name>
    <dbReference type="NCBI Taxonomy" id="2011161"/>
    <lineage>
        <taxon>Eukaryota</taxon>
        <taxon>Metazoa</taxon>
        <taxon>Ecdysozoa</taxon>
        <taxon>Nematoda</taxon>
        <taxon>Chromadorea</taxon>
        <taxon>Plectida</taxon>
        <taxon>Plectina</taxon>
        <taxon>Plectoidea</taxon>
        <taxon>Plectidae</taxon>
        <taxon>Plectus</taxon>
    </lineage>
</organism>
<feature type="compositionally biased region" description="Low complexity" evidence="10">
    <location>
        <begin position="149"/>
        <end position="163"/>
    </location>
</feature>
<evidence type="ECO:0000313" key="14">
    <source>
        <dbReference type="WBParaSite" id="PSAMB.scaffold5358size11910.g26440.t1"/>
    </source>
</evidence>
<keyword evidence="8 9" id="KW-0472">Membrane</keyword>
<dbReference type="PRINTS" id="PR01231">
    <property type="entry name" value="HCO3TRNSPORT"/>
</dbReference>
<feature type="transmembrane region" description="Helical" evidence="9">
    <location>
        <begin position="565"/>
        <end position="583"/>
    </location>
</feature>
<dbReference type="AlphaFoldDB" id="A0A914WV03"/>
<feature type="transmembrane region" description="Helical" evidence="9">
    <location>
        <begin position="650"/>
        <end position="668"/>
    </location>
</feature>
<dbReference type="NCBIfam" id="TIGR00834">
    <property type="entry name" value="ae"/>
    <property type="match status" value="1"/>
</dbReference>
<dbReference type="GO" id="GO:0051453">
    <property type="term" value="P:regulation of intracellular pH"/>
    <property type="evidence" value="ECO:0007669"/>
    <property type="project" value="TreeGrafter"/>
</dbReference>
<dbReference type="InterPro" id="IPR013769">
    <property type="entry name" value="Band3_cytoplasmic_dom"/>
</dbReference>
<sequence>MFCELMELSTTREDDDVAWRELSRWIKYEQTVEGGGTRFSKPHITLLNVQSVLQLRNCLKRGVVILNAHCTSYRSLVELLIKSWNERHDIDVDMSSTVRDVLHATKLHLTRSRLRKITGDHANKVEEGKRQSRHSVQSSPSVDEPPTPTSLNASPPSSPAPASVDNSGMKNMPKDSESAIILVGHVDGLVRPVTAFVRLTEPQMMHPEVPELPIPVRFAFVLLNPHEHYQNETISIGRTMGALMVDEIFKKVAYNTNEPFTLADAVEEFFSQVVAVPPGKWNPANRWEPQDEAETELRSVGKLQIDYSSEGGAEPHEHTISGLRRTGKLFGGLREDIQRKLPFYISDYTDFFRGRISQSLAATLFLFFANITTIITFGAVMDQVLHHQMSAVENLLAGGISGVLFGLFSGQPLNILSATGPTLVFEKILYQLCVDNGWDFLPARFWVGIWTATFLLILVATDMSALVSLITRFTEEAFATLISIVFIVQAIEKLIDISNEAPLYADPKPVYSSPCFCHFNVTSFIEPNNTATTTLAKLKDIDPYDCEANKHGKPVGLQCFFKPDVFMFSVVLALGTFAIAFAIKLFRTSRFFPSKIRQSVADFGVFLAIVIMTAISFFVGLSVPTLQVPSSFRPTLDRSWIVDPRQIDNWWVAVVAGLPAIFYTILIVMDQQITAVIVNRKDNQLRKGLGYHLDLLIIVCLIVICSFLGIPFYVAATVLSIMHVDSLRLQSECSAPGVKPQFLGVKEQRLTAIIAHIMIGFSVLLTPVIKLVPLPVLVGIFLYMGVVSLIGQQFVQRILLLFMPLKHQPDYGWLRMVRMKRVHLFTLIQILSMVGLFAVKYTKQISIMFPLMLVFMVLIRMFVLERLFSPQELAALDDPLPSVKEVMSPGEGKTHDAVEMETYPMVIKEKAEAPNGNEEGKIKFGLVNEP</sequence>
<keyword evidence="13" id="KW-1185">Reference proteome</keyword>
<dbReference type="GO" id="GO:0008510">
    <property type="term" value="F:sodium:bicarbonate symporter activity"/>
    <property type="evidence" value="ECO:0007669"/>
    <property type="project" value="TreeGrafter"/>
</dbReference>
<dbReference type="PRINTS" id="PR01232">
    <property type="entry name" value="NAHCO3TRSPRT"/>
</dbReference>
<protein>
    <recommendedName>
        <fullName evidence="9">Anion exchange protein</fullName>
    </recommendedName>
</protein>
<evidence type="ECO:0000259" key="11">
    <source>
        <dbReference type="Pfam" id="PF00955"/>
    </source>
</evidence>
<comment type="subcellular location">
    <subcellularLocation>
        <location evidence="1">Basolateral cell membrane</location>
        <topology evidence="1">Multi-pass membrane protein</topology>
    </subcellularLocation>
    <subcellularLocation>
        <location evidence="9">Membrane</location>
        <topology evidence="9">Multi-pass membrane protein</topology>
    </subcellularLocation>
</comment>
<feature type="transmembrane region" description="Helical" evidence="9">
    <location>
        <begin position="477"/>
        <end position="495"/>
    </location>
</feature>
<reference evidence="14" key="1">
    <citation type="submission" date="2022-11" db="UniProtKB">
        <authorList>
            <consortium name="WormBaseParasite"/>
        </authorList>
    </citation>
    <scope>IDENTIFICATION</scope>
</reference>
<proteinExistence type="inferred from homology"/>
<evidence type="ECO:0000256" key="2">
    <source>
        <dbReference type="ARBA" id="ARBA00010993"/>
    </source>
</evidence>
<dbReference type="Pfam" id="PF00955">
    <property type="entry name" value="HCO3_cotransp"/>
    <property type="match status" value="1"/>
</dbReference>
<dbReference type="Pfam" id="PF07565">
    <property type="entry name" value="Band_3_cyto"/>
    <property type="match status" value="1"/>
</dbReference>
<feature type="transmembrane region" description="Helical" evidence="9">
    <location>
        <begin position="845"/>
        <end position="863"/>
    </location>
</feature>
<evidence type="ECO:0000256" key="7">
    <source>
        <dbReference type="ARBA" id="ARBA00023065"/>
    </source>
</evidence>
<feature type="transmembrane region" description="Helical" evidence="9">
    <location>
        <begin position="750"/>
        <end position="769"/>
    </location>
</feature>
<keyword evidence="3 9" id="KW-0813">Transport</keyword>
<feature type="transmembrane region" description="Helical" evidence="9">
    <location>
        <begin position="445"/>
        <end position="470"/>
    </location>
</feature>
<dbReference type="Gene3D" id="1.10.287.570">
    <property type="entry name" value="Helical hairpin bin"/>
    <property type="match status" value="1"/>
</dbReference>
<comment type="similarity">
    <text evidence="2 9">Belongs to the anion exchanger (TC 2.A.31) family.</text>
</comment>
<evidence type="ECO:0000256" key="1">
    <source>
        <dbReference type="ARBA" id="ARBA00004554"/>
    </source>
</evidence>
<dbReference type="GO" id="GO:0008509">
    <property type="term" value="F:monoatomic anion transmembrane transporter activity"/>
    <property type="evidence" value="ECO:0007669"/>
    <property type="project" value="InterPro"/>
</dbReference>
<dbReference type="Gene3D" id="3.40.930.10">
    <property type="entry name" value="Mannitol-specific EII, Chain A"/>
    <property type="match status" value="1"/>
</dbReference>
<dbReference type="GO" id="GO:0016323">
    <property type="term" value="C:basolateral plasma membrane"/>
    <property type="evidence" value="ECO:0007669"/>
    <property type="project" value="UniProtKB-SubCell"/>
</dbReference>
<evidence type="ECO:0000256" key="4">
    <source>
        <dbReference type="ARBA" id="ARBA00022475"/>
    </source>
</evidence>
<dbReference type="InterPro" id="IPR016152">
    <property type="entry name" value="PTrfase/Anion_transptr"/>
</dbReference>
<evidence type="ECO:0000256" key="10">
    <source>
        <dbReference type="SAM" id="MobiDB-lite"/>
    </source>
</evidence>
<name>A0A914WV03_9BILA</name>
<evidence type="ECO:0000256" key="9">
    <source>
        <dbReference type="RuleBase" id="RU362035"/>
    </source>
</evidence>
<evidence type="ECO:0000256" key="8">
    <source>
        <dbReference type="ARBA" id="ARBA00023136"/>
    </source>
</evidence>
<dbReference type="InterPro" id="IPR003024">
    <property type="entry name" value="Na/HCO3_transpt"/>
</dbReference>
<feature type="transmembrane region" description="Helical" evidence="9">
    <location>
        <begin position="392"/>
        <end position="410"/>
    </location>
</feature>
<dbReference type="InterPro" id="IPR003020">
    <property type="entry name" value="HCO3_transpt_euk"/>
</dbReference>
<keyword evidence="5 9" id="KW-0812">Transmembrane</keyword>
<evidence type="ECO:0000256" key="3">
    <source>
        <dbReference type="ARBA" id="ARBA00022448"/>
    </source>
</evidence>
<evidence type="ECO:0000256" key="6">
    <source>
        <dbReference type="ARBA" id="ARBA00022989"/>
    </source>
</evidence>
<feature type="transmembrane region" description="Helical" evidence="9">
    <location>
        <begin position="688"/>
        <end position="704"/>
    </location>
</feature>
<dbReference type="GO" id="GO:0005452">
    <property type="term" value="F:solute:inorganic anion antiporter activity"/>
    <property type="evidence" value="ECO:0007669"/>
    <property type="project" value="InterPro"/>
</dbReference>
<keyword evidence="4" id="KW-1003">Cell membrane</keyword>
<dbReference type="PANTHER" id="PTHR11453">
    <property type="entry name" value="ANION EXCHANGE PROTEIN"/>
    <property type="match status" value="1"/>
</dbReference>
<feature type="transmembrane region" description="Helical" evidence="9">
    <location>
        <begin position="781"/>
        <end position="802"/>
    </location>
</feature>
<evidence type="ECO:0000259" key="12">
    <source>
        <dbReference type="Pfam" id="PF07565"/>
    </source>
</evidence>